<evidence type="ECO:0000259" key="3">
    <source>
        <dbReference type="Pfam" id="PF25597"/>
    </source>
</evidence>
<dbReference type="Proteomes" id="UP001152484">
    <property type="component" value="Unassembled WGS sequence"/>
</dbReference>
<proteinExistence type="predicted"/>
<feature type="region of interest" description="Disordered" evidence="1">
    <location>
        <begin position="101"/>
        <end position="184"/>
    </location>
</feature>
<dbReference type="PANTHER" id="PTHR43383">
    <property type="entry name" value="NODULIN 6"/>
    <property type="match status" value="1"/>
</dbReference>
<evidence type="ECO:0008006" key="6">
    <source>
        <dbReference type="Google" id="ProtNLM"/>
    </source>
</evidence>
<dbReference type="Pfam" id="PF25597">
    <property type="entry name" value="SH3_retrovirus"/>
    <property type="match status" value="1"/>
</dbReference>
<dbReference type="OrthoDB" id="411615at2759"/>
<reference evidence="4" key="1">
    <citation type="submission" date="2022-07" db="EMBL/GenBank/DDBJ databases">
        <authorList>
            <person name="Macas J."/>
            <person name="Novak P."/>
            <person name="Neumann P."/>
        </authorList>
    </citation>
    <scope>NUCLEOTIDE SEQUENCE</scope>
</reference>
<protein>
    <recommendedName>
        <fullName evidence="6">Reverse transcriptase Ty1/copia-type domain-containing protein</fullName>
    </recommendedName>
</protein>
<evidence type="ECO:0000256" key="1">
    <source>
        <dbReference type="SAM" id="MobiDB-lite"/>
    </source>
</evidence>
<dbReference type="AlphaFoldDB" id="A0A9P0ZL45"/>
<evidence type="ECO:0000313" key="4">
    <source>
        <dbReference type="EMBL" id="CAH9106825.1"/>
    </source>
</evidence>
<evidence type="ECO:0000313" key="5">
    <source>
        <dbReference type="Proteomes" id="UP001152484"/>
    </source>
</evidence>
<dbReference type="InterPro" id="IPR043502">
    <property type="entry name" value="DNA/RNA_pol_sf"/>
</dbReference>
<comment type="caution">
    <text evidence="4">The sequence shown here is derived from an EMBL/GenBank/DDBJ whole genome shotgun (WGS) entry which is preliminary data.</text>
</comment>
<feature type="non-terminal residue" evidence="4">
    <location>
        <position position="400"/>
    </location>
</feature>
<evidence type="ECO:0000259" key="2">
    <source>
        <dbReference type="Pfam" id="PF07727"/>
    </source>
</evidence>
<feature type="domain" description="Reverse transcriptase Ty1/copia-type" evidence="2">
    <location>
        <begin position="229"/>
        <end position="400"/>
    </location>
</feature>
<feature type="compositionally biased region" description="Polar residues" evidence="1">
    <location>
        <begin position="144"/>
        <end position="160"/>
    </location>
</feature>
<dbReference type="EMBL" id="CAMAPE010000050">
    <property type="protein sequence ID" value="CAH9106825.1"/>
    <property type="molecule type" value="Genomic_DNA"/>
</dbReference>
<dbReference type="InterPro" id="IPR013103">
    <property type="entry name" value="RVT_2"/>
</dbReference>
<dbReference type="Pfam" id="PF07727">
    <property type="entry name" value="RVT_2"/>
    <property type="match status" value="1"/>
</dbReference>
<dbReference type="SUPFAM" id="SSF56672">
    <property type="entry name" value="DNA/RNA polymerases"/>
    <property type="match status" value="1"/>
</dbReference>
<feature type="domain" description="Retroviral polymerase SH3-like" evidence="3">
    <location>
        <begin position="10"/>
        <end position="70"/>
    </location>
</feature>
<name>A0A9P0ZL45_CUSEU</name>
<sequence>MYTHLRVFGCLCYAHNKNIFGDKFASRGVKCVFLGYAYSQKGWKVYDLKNQRHFVSRDVRFLEHILPFADKQRHEVTNQNRELVPGIGRCHMHDTENHFFPEYPTATDQRVDTFGSPPTEDREGQLAAVDQSTPSMQPGEHSAGGNSPSPQASHGQSSHAETLLETDATQPTGKRQRRPPKWHQDYEVKLNTVKICTPPTASISSTVESDPRWREAMQREIDALERTGTWRLEPLPPGKRAIYCKWVYKIKYTSTGSIERYKARLVVCGNRQVAGIDYTDTFAPVAKMVTVRTILAIATSLHWELHQIDVDNVFLHGDLREEVYMHLPPGYSSSTPGMVCRLLRSLYGLRQAPRCWFSKLTTFLKSYGFVQSHADYSLFTLRKNNNIICVLVYVDDLLIT</sequence>
<accession>A0A9P0ZL45</accession>
<dbReference type="InterPro" id="IPR057670">
    <property type="entry name" value="SH3_retrovirus"/>
</dbReference>
<dbReference type="PANTHER" id="PTHR43383:SF2">
    <property type="entry name" value="AMIDOHYDROLASE 2 FAMILY PROTEIN"/>
    <property type="match status" value="1"/>
</dbReference>
<keyword evidence="5" id="KW-1185">Reference proteome</keyword>
<gene>
    <name evidence="4" type="ORF">CEURO_LOCUS17489</name>
</gene>
<organism evidence="4 5">
    <name type="scientific">Cuscuta europaea</name>
    <name type="common">European dodder</name>
    <dbReference type="NCBI Taxonomy" id="41803"/>
    <lineage>
        <taxon>Eukaryota</taxon>
        <taxon>Viridiplantae</taxon>
        <taxon>Streptophyta</taxon>
        <taxon>Embryophyta</taxon>
        <taxon>Tracheophyta</taxon>
        <taxon>Spermatophyta</taxon>
        <taxon>Magnoliopsida</taxon>
        <taxon>eudicotyledons</taxon>
        <taxon>Gunneridae</taxon>
        <taxon>Pentapetalae</taxon>
        <taxon>asterids</taxon>
        <taxon>lamiids</taxon>
        <taxon>Solanales</taxon>
        <taxon>Convolvulaceae</taxon>
        <taxon>Cuscuteae</taxon>
        <taxon>Cuscuta</taxon>
        <taxon>Cuscuta subgen. Cuscuta</taxon>
    </lineage>
</organism>